<feature type="compositionally biased region" description="Pro residues" evidence="1">
    <location>
        <begin position="231"/>
        <end position="243"/>
    </location>
</feature>
<sequence length="408" mass="42956">MSDDFVLSEVHLELRRGQDSTRFHFAVPDASTSASSSDSGDEEGRESTEEAGGGAPDGEAGPRRRRAAATPPNGRAPADGDACVRRRDRRRRRFVAIRHCDGPSPISRCGEQVWRGACLLADAALAPGSGARGWRALELGCGAGLLAALSAAALRCPLFFATDAEPSALALAAGNAAAAPAAGAAGEVFVRRLSWLDFLHVDPASLTAEELLQLLNGQTIDPPASQQPGPQQQPDPPQQAPPSPRHHPPPPGAFAWTAADVARLATVDTLLAGDVIYDPPLTEAFVHAAACLARWIEARRAAEAGRAPQGGRVRVVVAGERRYNFTLHDWQRPRAAAWEDFLTYVDTGEEPPSSGEGGGGGGGGGGEGGGVEAQPRPKLLRGRRLALPPQALEYDRSPDLELWELYAA</sequence>
<organism evidence="2 3">
    <name type="scientific">Raphidocelis subcapitata</name>
    <dbReference type="NCBI Taxonomy" id="307507"/>
    <lineage>
        <taxon>Eukaryota</taxon>
        <taxon>Viridiplantae</taxon>
        <taxon>Chlorophyta</taxon>
        <taxon>core chlorophytes</taxon>
        <taxon>Chlorophyceae</taxon>
        <taxon>CS clade</taxon>
        <taxon>Sphaeropleales</taxon>
        <taxon>Selenastraceae</taxon>
        <taxon>Raphidocelis</taxon>
    </lineage>
</organism>
<dbReference type="InParanoid" id="A0A2V0NWY9"/>
<feature type="region of interest" description="Disordered" evidence="1">
    <location>
        <begin position="219"/>
        <end position="252"/>
    </location>
</feature>
<evidence type="ECO:0008006" key="4">
    <source>
        <dbReference type="Google" id="ProtNLM"/>
    </source>
</evidence>
<protein>
    <recommendedName>
        <fullName evidence="4">Methyltransferase</fullName>
    </recommendedName>
</protein>
<accession>A0A2V0NWY9</accession>
<feature type="compositionally biased region" description="Gly residues" evidence="1">
    <location>
        <begin position="355"/>
        <end position="371"/>
    </location>
</feature>
<feature type="compositionally biased region" description="Low complexity" evidence="1">
    <location>
        <begin position="68"/>
        <end position="77"/>
    </location>
</feature>
<dbReference type="SUPFAM" id="SSF53335">
    <property type="entry name" value="S-adenosyl-L-methionine-dependent methyltransferases"/>
    <property type="match status" value="1"/>
</dbReference>
<dbReference type="GO" id="GO:0008276">
    <property type="term" value="F:protein methyltransferase activity"/>
    <property type="evidence" value="ECO:0007669"/>
    <property type="project" value="InterPro"/>
</dbReference>
<keyword evidence="3" id="KW-1185">Reference proteome</keyword>
<name>A0A2V0NWY9_9CHLO</name>
<evidence type="ECO:0000313" key="2">
    <source>
        <dbReference type="EMBL" id="GBF92158.1"/>
    </source>
</evidence>
<dbReference type="Proteomes" id="UP000247498">
    <property type="component" value="Unassembled WGS sequence"/>
</dbReference>
<dbReference type="GO" id="GO:0005634">
    <property type="term" value="C:nucleus"/>
    <property type="evidence" value="ECO:0007669"/>
    <property type="project" value="TreeGrafter"/>
</dbReference>
<dbReference type="InterPro" id="IPR029063">
    <property type="entry name" value="SAM-dependent_MTases_sf"/>
</dbReference>
<reference evidence="2 3" key="1">
    <citation type="journal article" date="2018" name="Sci. Rep.">
        <title>Raphidocelis subcapitata (=Pseudokirchneriella subcapitata) provides an insight into genome evolution and environmental adaptations in the Sphaeropleales.</title>
        <authorList>
            <person name="Suzuki S."/>
            <person name="Yamaguchi H."/>
            <person name="Nakajima N."/>
            <person name="Kawachi M."/>
        </authorList>
    </citation>
    <scope>NUCLEOTIDE SEQUENCE [LARGE SCALE GENOMIC DNA]</scope>
    <source>
        <strain evidence="2 3">NIES-35</strain>
    </source>
</reference>
<gene>
    <name evidence="2" type="ORF">Rsub_04505</name>
</gene>
<dbReference type="Gene3D" id="3.40.50.150">
    <property type="entry name" value="Vaccinia Virus protein VP39"/>
    <property type="match status" value="1"/>
</dbReference>
<comment type="caution">
    <text evidence="2">The sequence shown here is derived from an EMBL/GenBank/DDBJ whole genome shotgun (WGS) entry which is preliminary data.</text>
</comment>
<dbReference type="AlphaFoldDB" id="A0A2V0NWY9"/>
<feature type="compositionally biased region" description="Low complexity" evidence="1">
    <location>
        <begin position="221"/>
        <end position="230"/>
    </location>
</feature>
<dbReference type="PANTHER" id="PTHR23108:SF0">
    <property type="entry name" value="METHYLTRANSFERASE-LIKE PROTEIN 22"/>
    <property type="match status" value="1"/>
</dbReference>
<evidence type="ECO:0000256" key="1">
    <source>
        <dbReference type="SAM" id="MobiDB-lite"/>
    </source>
</evidence>
<feature type="compositionally biased region" description="Low complexity" evidence="1">
    <location>
        <begin position="29"/>
        <end position="38"/>
    </location>
</feature>
<dbReference type="InterPro" id="IPR038899">
    <property type="entry name" value="METTL22"/>
</dbReference>
<dbReference type="PANTHER" id="PTHR23108">
    <property type="entry name" value="METHYLTRANSFERASE-RELATED"/>
    <property type="match status" value="1"/>
</dbReference>
<dbReference type="STRING" id="307507.A0A2V0NWY9"/>
<evidence type="ECO:0000313" key="3">
    <source>
        <dbReference type="Proteomes" id="UP000247498"/>
    </source>
</evidence>
<dbReference type="EMBL" id="BDRX01000029">
    <property type="protein sequence ID" value="GBF92158.1"/>
    <property type="molecule type" value="Genomic_DNA"/>
</dbReference>
<feature type="region of interest" description="Disordered" evidence="1">
    <location>
        <begin position="17"/>
        <end position="83"/>
    </location>
</feature>
<proteinExistence type="predicted"/>
<feature type="region of interest" description="Disordered" evidence="1">
    <location>
        <begin position="347"/>
        <end position="382"/>
    </location>
</feature>